<protein>
    <submittedName>
        <fullName evidence="1">Uncharacterized protein</fullName>
    </submittedName>
</protein>
<reference evidence="1 2" key="1">
    <citation type="submission" date="2020-10" db="EMBL/GenBank/DDBJ databases">
        <title>Plant Genome Project.</title>
        <authorList>
            <person name="Zhang R.-G."/>
        </authorList>
    </citation>
    <scope>NUCLEOTIDE SEQUENCE [LARGE SCALE GENOMIC DNA]</scope>
    <source>
        <strain evidence="1">FAFU-HL-1</strain>
        <tissue evidence="1">Leaf</tissue>
    </source>
</reference>
<gene>
    <name evidence="1" type="ORF">SADUNF_Sadunf04G0088900</name>
</gene>
<dbReference type="Proteomes" id="UP000657918">
    <property type="component" value="Chromosome 4"/>
</dbReference>
<name>A0A835KE34_9ROSI</name>
<proteinExistence type="predicted"/>
<dbReference type="EMBL" id="JADGMS010000004">
    <property type="protein sequence ID" value="KAF9684161.1"/>
    <property type="molecule type" value="Genomic_DNA"/>
</dbReference>
<accession>A0A835KE34</accession>
<dbReference type="PANTHER" id="PTHR11439">
    <property type="entry name" value="GAG-POL-RELATED RETROTRANSPOSON"/>
    <property type="match status" value="1"/>
</dbReference>
<sequence length="123" mass="14082">MVKFIHAPQDHHFQVVKRTILYVKSTLHFGLHISPSTNLSISTYSDANWIGDSLVSWTSKRQSMVSRSSVESKYKALALTEAEVKWPINILYDLQIQTQEQPTLILFDNTSALFMSRNLNAQK</sequence>
<evidence type="ECO:0000313" key="2">
    <source>
        <dbReference type="Proteomes" id="UP000657918"/>
    </source>
</evidence>
<dbReference type="CDD" id="cd09272">
    <property type="entry name" value="RNase_HI_RT_Ty1"/>
    <property type="match status" value="1"/>
</dbReference>
<evidence type="ECO:0000313" key="1">
    <source>
        <dbReference type="EMBL" id="KAF9684161.1"/>
    </source>
</evidence>
<comment type="caution">
    <text evidence="1">The sequence shown here is derived from an EMBL/GenBank/DDBJ whole genome shotgun (WGS) entry which is preliminary data.</text>
</comment>
<keyword evidence="2" id="KW-1185">Reference proteome</keyword>
<dbReference type="AlphaFoldDB" id="A0A835KE34"/>
<organism evidence="1 2">
    <name type="scientific">Salix dunnii</name>
    <dbReference type="NCBI Taxonomy" id="1413687"/>
    <lineage>
        <taxon>Eukaryota</taxon>
        <taxon>Viridiplantae</taxon>
        <taxon>Streptophyta</taxon>
        <taxon>Embryophyta</taxon>
        <taxon>Tracheophyta</taxon>
        <taxon>Spermatophyta</taxon>
        <taxon>Magnoliopsida</taxon>
        <taxon>eudicotyledons</taxon>
        <taxon>Gunneridae</taxon>
        <taxon>Pentapetalae</taxon>
        <taxon>rosids</taxon>
        <taxon>fabids</taxon>
        <taxon>Malpighiales</taxon>
        <taxon>Salicaceae</taxon>
        <taxon>Saliceae</taxon>
        <taxon>Salix</taxon>
    </lineage>
</organism>
<dbReference type="OrthoDB" id="414945at2759"/>
<dbReference type="PANTHER" id="PTHR11439:SF455">
    <property type="entry name" value="RLK (RECEPTOR-LIKE PROTEIN KINASE) 8, PUTATIVE-RELATED"/>
    <property type="match status" value="1"/>
</dbReference>